<dbReference type="PROSITE" id="PS00211">
    <property type="entry name" value="ABC_TRANSPORTER_1"/>
    <property type="match status" value="1"/>
</dbReference>
<dbReference type="InterPro" id="IPR003593">
    <property type="entry name" value="AAA+_ATPase"/>
</dbReference>
<keyword evidence="1" id="KW-0547">Nucleotide-binding</keyword>
<protein>
    <submittedName>
        <fullName evidence="4">ABC transporter ATP-binding protein</fullName>
    </submittedName>
</protein>
<evidence type="ECO:0000256" key="2">
    <source>
        <dbReference type="ARBA" id="ARBA00022840"/>
    </source>
</evidence>
<comment type="caution">
    <text evidence="4">The sequence shown here is derived from an EMBL/GenBank/DDBJ whole genome shotgun (WGS) entry which is preliminary data.</text>
</comment>
<dbReference type="AlphaFoldDB" id="A0A7C4KH56"/>
<dbReference type="Pfam" id="PF00005">
    <property type="entry name" value="ABC_tran"/>
    <property type="match status" value="1"/>
</dbReference>
<dbReference type="CDD" id="cd03263">
    <property type="entry name" value="ABC_subfamily_A"/>
    <property type="match status" value="1"/>
</dbReference>
<feature type="domain" description="ABC transporter" evidence="3">
    <location>
        <begin position="2"/>
        <end position="232"/>
    </location>
</feature>
<keyword evidence="2 4" id="KW-0067">ATP-binding</keyword>
<dbReference type="GO" id="GO:0016887">
    <property type="term" value="F:ATP hydrolysis activity"/>
    <property type="evidence" value="ECO:0007669"/>
    <property type="project" value="InterPro"/>
</dbReference>
<proteinExistence type="predicted"/>
<dbReference type="Gene3D" id="3.40.50.300">
    <property type="entry name" value="P-loop containing nucleotide triphosphate hydrolases"/>
    <property type="match status" value="1"/>
</dbReference>
<organism evidence="4">
    <name type="scientific">Anaerolinea thermolimosa</name>
    <dbReference type="NCBI Taxonomy" id="229919"/>
    <lineage>
        <taxon>Bacteria</taxon>
        <taxon>Bacillati</taxon>
        <taxon>Chloroflexota</taxon>
        <taxon>Anaerolineae</taxon>
        <taxon>Anaerolineales</taxon>
        <taxon>Anaerolineaceae</taxon>
        <taxon>Anaerolinea</taxon>
    </lineage>
</organism>
<evidence type="ECO:0000256" key="1">
    <source>
        <dbReference type="ARBA" id="ARBA00022741"/>
    </source>
</evidence>
<dbReference type="SUPFAM" id="SSF52540">
    <property type="entry name" value="P-loop containing nucleoside triphosphate hydrolases"/>
    <property type="match status" value="1"/>
</dbReference>
<dbReference type="PANTHER" id="PTHR43038:SF3">
    <property type="entry name" value="ABC TRANSPORTER G FAMILY MEMBER 20 ISOFORM X1"/>
    <property type="match status" value="1"/>
</dbReference>
<sequence length="307" mass="33984">MIRTWKLGKSYGSKPAVVGLDLDVKPGEIYGLVGPDGAGKTTTIRLLCGALRPTAGSVEIAGVAMDRSPEQARRHLGYLSQHFSLYDDLTVEENLQFFAEVRGLSPRAWRERSEEILAFVGLEPFAGRLAGQLSGGMKQKLSLAAALVAQPRVLLLDEPTTGVDPLTRQDFWRLIIRLVGEERITVLLSTPYMDEATRCTRVGFLREGRLVMEGTPRSLRQLLAGRVMELTGAPGEVIHRVLRQTAGVLSAQRFGDRLHLLLVQQHRQEVVEKIIRRVEAECGQMVHLGEVDPLLEDVFIALSEGFL</sequence>
<dbReference type="InterPro" id="IPR017871">
    <property type="entry name" value="ABC_transporter-like_CS"/>
</dbReference>
<reference evidence="4" key="1">
    <citation type="journal article" date="2020" name="mSystems">
        <title>Genome- and Community-Level Interaction Insights into Carbon Utilization and Element Cycling Functions of Hydrothermarchaeota in Hydrothermal Sediment.</title>
        <authorList>
            <person name="Zhou Z."/>
            <person name="Liu Y."/>
            <person name="Xu W."/>
            <person name="Pan J."/>
            <person name="Luo Z.H."/>
            <person name="Li M."/>
        </authorList>
    </citation>
    <scope>NUCLEOTIDE SEQUENCE [LARGE SCALE GENOMIC DNA]</scope>
    <source>
        <strain evidence="4">SpSt-573</strain>
    </source>
</reference>
<gene>
    <name evidence="4" type="ORF">ENT37_05670</name>
</gene>
<name>A0A7C4KH56_9CHLR</name>
<dbReference type="InterPro" id="IPR003439">
    <property type="entry name" value="ABC_transporter-like_ATP-bd"/>
</dbReference>
<dbReference type="EMBL" id="DSYK01000291">
    <property type="protein sequence ID" value="HGS21338.1"/>
    <property type="molecule type" value="Genomic_DNA"/>
</dbReference>
<dbReference type="PANTHER" id="PTHR43038">
    <property type="entry name" value="ATP-BINDING CASSETTE, SUB-FAMILY H, MEMBER 1"/>
    <property type="match status" value="1"/>
</dbReference>
<accession>A0A7C4KH56</accession>
<evidence type="ECO:0000313" key="4">
    <source>
        <dbReference type="EMBL" id="HGS21338.1"/>
    </source>
</evidence>
<dbReference type="PROSITE" id="PS50893">
    <property type="entry name" value="ABC_TRANSPORTER_2"/>
    <property type="match status" value="1"/>
</dbReference>
<dbReference type="GO" id="GO:0005524">
    <property type="term" value="F:ATP binding"/>
    <property type="evidence" value="ECO:0007669"/>
    <property type="project" value="UniProtKB-KW"/>
</dbReference>
<dbReference type="InterPro" id="IPR027417">
    <property type="entry name" value="P-loop_NTPase"/>
</dbReference>
<evidence type="ECO:0000259" key="3">
    <source>
        <dbReference type="PROSITE" id="PS50893"/>
    </source>
</evidence>
<dbReference type="SMART" id="SM00382">
    <property type="entry name" value="AAA"/>
    <property type="match status" value="1"/>
</dbReference>